<name>A0A6B9WP86_9CAUD</name>
<dbReference type="Proteomes" id="UP000465124">
    <property type="component" value="Segment"/>
</dbReference>
<organism evidence="1 2">
    <name type="scientific">Escherichia phage muut</name>
    <dbReference type="NCBI Taxonomy" id="2696426"/>
    <lineage>
        <taxon>Viruses</taxon>
        <taxon>Duplodnaviria</taxon>
        <taxon>Heunggongvirae</taxon>
        <taxon>Uroviricota</taxon>
        <taxon>Caudoviricetes</taxon>
        <taxon>Stephanstirmvirinae</taxon>
        <taxon>Justusliebigvirus</taxon>
        <taxon>Justusliebigvirus muut</taxon>
    </lineage>
</organism>
<accession>A0A6B9WP86</accession>
<sequence length="69" mass="8113">MVKFKTFCAITVCLILAYVLFSSIIRLGEYMAREARESEAKKEQCIVLKHQRDAEKFLEQDCGRYVNYN</sequence>
<dbReference type="EMBL" id="MN850573">
    <property type="protein sequence ID" value="QHR65911.1"/>
    <property type="molecule type" value="Genomic_DNA"/>
</dbReference>
<gene>
    <name evidence="1" type="ORF">muut_114</name>
</gene>
<evidence type="ECO:0000313" key="1">
    <source>
        <dbReference type="EMBL" id="QHR65911.1"/>
    </source>
</evidence>
<protein>
    <submittedName>
        <fullName evidence="1">Uncharacterized protein</fullName>
    </submittedName>
</protein>
<reference evidence="2" key="1">
    <citation type="submission" date="2019-12" db="EMBL/GenBank/DDBJ databases">
        <authorList>
            <person name="Olsen N.S."/>
            <person name="Junco L.M.F."/>
            <person name="Kot W."/>
            <person name="Hansen L.H."/>
        </authorList>
    </citation>
    <scope>NUCLEOTIDE SEQUENCE [LARGE SCALE GENOMIC DNA]</scope>
</reference>
<keyword evidence="2" id="KW-1185">Reference proteome</keyword>
<evidence type="ECO:0000313" key="2">
    <source>
        <dbReference type="Proteomes" id="UP000465124"/>
    </source>
</evidence>
<proteinExistence type="predicted"/>